<dbReference type="EMBL" id="NJEU01000455">
    <property type="protein sequence ID" value="PHH74086.1"/>
    <property type="molecule type" value="Genomic_DNA"/>
</dbReference>
<dbReference type="InterPro" id="IPR000086">
    <property type="entry name" value="NUDIX_hydrolase_dom"/>
</dbReference>
<dbReference type="SUPFAM" id="SSF55811">
    <property type="entry name" value="Nudix"/>
    <property type="match status" value="1"/>
</dbReference>
<dbReference type="PROSITE" id="PS51462">
    <property type="entry name" value="NUDIX"/>
    <property type="match status" value="1"/>
</dbReference>
<dbReference type="PANTHER" id="PTHR43736:SF1">
    <property type="entry name" value="DIHYDRONEOPTERIN TRIPHOSPHATE DIPHOSPHATASE"/>
    <property type="match status" value="1"/>
</dbReference>
<evidence type="ECO:0000259" key="1">
    <source>
        <dbReference type="PROSITE" id="PS51462"/>
    </source>
</evidence>
<accession>A0A2C5Z272</accession>
<gene>
    <name evidence="2" type="ORF">CDD82_5106</name>
</gene>
<reference evidence="2 3" key="1">
    <citation type="submission" date="2017-06" db="EMBL/GenBank/DDBJ databases">
        <title>Ant-infecting Ophiocordyceps genomes reveal a high diversity of potential behavioral manipulation genes and a possible major role for enterotoxins.</title>
        <authorList>
            <person name="De Bekker C."/>
            <person name="Evans H.C."/>
            <person name="Brachmann A."/>
            <person name="Hughes D.P."/>
        </authorList>
    </citation>
    <scope>NUCLEOTIDE SEQUENCE [LARGE SCALE GENOMIC DNA]</scope>
    <source>
        <strain evidence="2 3">1348a</strain>
    </source>
</reference>
<dbReference type="Pfam" id="PF00293">
    <property type="entry name" value="NUDIX"/>
    <property type="match status" value="1"/>
</dbReference>
<dbReference type="PANTHER" id="PTHR43736">
    <property type="entry name" value="ADP-RIBOSE PYROPHOSPHATASE"/>
    <property type="match status" value="1"/>
</dbReference>
<dbReference type="OrthoDB" id="276276at2759"/>
<comment type="caution">
    <text evidence="2">The sequence shown here is derived from an EMBL/GenBank/DDBJ whole genome shotgun (WGS) entry which is preliminary data.</text>
</comment>
<organism evidence="2 3">
    <name type="scientific">Ophiocordyceps australis</name>
    <dbReference type="NCBI Taxonomy" id="1399860"/>
    <lineage>
        <taxon>Eukaryota</taxon>
        <taxon>Fungi</taxon>
        <taxon>Dikarya</taxon>
        <taxon>Ascomycota</taxon>
        <taxon>Pezizomycotina</taxon>
        <taxon>Sordariomycetes</taxon>
        <taxon>Hypocreomycetidae</taxon>
        <taxon>Hypocreales</taxon>
        <taxon>Ophiocordycipitaceae</taxon>
        <taxon>Ophiocordyceps</taxon>
    </lineage>
</organism>
<keyword evidence="3" id="KW-1185">Reference proteome</keyword>
<protein>
    <recommendedName>
        <fullName evidence="1">Nudix hydrolase domain-containing protein</fullName>
    </recommendedName>
</protein>
<dbReference type="InterPro" id="IPR015797">
    <property type="entry name" value="NUDIX_hydrolase-like_dom_sf"/>
</dbReference>
<dbReference type="Gene3D" id="3.90.79.10">
    <property type="entry name" value="Nucleoside Triphosphate Pyrophosphohydrolase"/>
    <property type="match status" value="1"/>
</dbReference>
<evidence type="ECO:0000313" key="2">
    <source>
        <dbReference type="EMBL" id="PHH74086.1"/>
    </source>
</evidence>
<dbReference type="AlphaFoldDB" id="A0A2C5Z272"/>
<dbReference type="Proteomes" id="UP000224854">
    <property type="component" value="Unassembled WGS sequence"/>
</dbReference>
<proteinExistence type="predicted"/>
<name>A0A2C5Z272_9HYPO</name>
<dbReference type="CDD" id="cd02883">
    <property type="entry name" value="NUDIX_Hydrolase"/>
    <property type="match status" value="1"/>
</dbReference>
<evidence type="ECO:0000313" key="3">
    <source>
        <dbReference type="Proteomes" id="UP000224854"/>
    </source>
</evidence>
<sequence length="193" mass="21214">MEFTFDDSLAQYNVPVKTWLSSSPTRPPLDAMATSTLIFNNDKVLLVQRASTDSMPDQWEAPGGAVDAQDQSILHGAAREMREETGLVAKHFVCRVTLGPGRDEMDVFYNSTATLRICRLGLLVEAESCDAVELDAREHQAHVWASEQQVVEQAMGTMTTPSMQALVVEAFCLRRQAKARLANDEATGNRALG</sequence>
<feature type="domain" description="Nudix hydrolase" evidence="1">
    <location>
        <begin position="29"/>
        <end position="167"/>
    </location>
</feature>